<dbReference type="EMBL" id="JAUEPR010000053">
    <property type="protein sequence ID" value="KAK0471232.1"/>
    <property type="molecule type" value="Genomic_DNA"/>
</dbReference>
<feature type="compositionally biased region" description="Polar residues" evidence="1">
    <location>
        <begin position="10"/>
        <end position="20"/>
    </location>
</feature>
<proteinExistence type="predicted"/>
<name>A0AA39NSU4_9AGAR</name>
<accession>A0AA39NSU4</accession>
<evidence type="ECO:0000313" key="2">
    <source>
        <dbReference type="EMBL" id="KAK0471232.1"/>
    </source>
</evidence>
<organism evidence="2 3">
    <name type="scientific">Armillaria novae-zelandiae</name>
    <dbReference type="NCBI Taxonomy" id="153914"/>
    <lineage>
        <taxon>Eukaryota</taxon>
        <taxon>Fungi</taxon>
        <taxon>Dikarya</taxon>
        <taxon>Basidiomycota</taxon>
        <taxon>Agaricomycotina</taxon>
        <taxon>Agaricomycetes</taxon>
        <taxon>Agaricomycetidae</taxon>
        <taxon>Agaricales</taxon>
        <taxon>Marasmiineae</taxon>
        <taxon>Physalacriaceae</taxon>
        <taxon>Armillaria</taxon>
    </lineage>
</organism>
<gene>
    <name evidence="2" type="ORF">IW261DRAFT_1425354</name>
</gene>
<protein>
    <submittedName>
        <fullName evidence="2">Uncharacterized protein</fullName>
    </submittedName>
</protein>
<dbReference type="AlphaFoldDB" id="A0AA39NSU4"/>
<evidence type="ECO:0000256" key="1">
    <source>
        <dbReference type="SAM" id="MobiDB-lite"/>
    </source>
</evidence>
<dbReference type="Proteomes" id="UP001175227">
    <property type="component" value="Unassembled WGS sequence"/>
</dbReference>
<sequence length="100" mass="11812">MTVAIAPGSRCSNTRMNSRGGTKAKCKTFCEKDDKCNSCQAYQDDEKNDKFVWELFVEIIDINTWENDCDYGKDDKDRKQRKKDDWKYYDTSGWNAHYGW</sequence>
<feature type="region of interest" description="Disordered" evidence="1">
    <location>
        <begin position="1"/>
        <end position="22"/>
    </location>
</feature>
<evidence type="ECO:0000313" key="3">
    <source>
        <dbReference type="Proteomes" id="UP001175227"/>
    </source>
</evidence>
<comment type="caution">
    <text evidence="2">The sequence shown here is derived from an EMBL/GenBank/DDBJ whole genome shotgun (WGS) entry which is preliminary data.</text>
</comment>
<keyword evidence="3" id="KW-1185">Reference proteome</keyword>
<reference evidence="2" key="1">
    <citation type="submission" date="2023-06" db="EMBL/GenBank/DDBJ databases">
        <authorList>
            <consortium name="Lawrence Berkeley National Laboratory"/>
            <person name="Ahrendt S."/>
            <person name="Sahu N."/>
            <person name="Indic B."/>
            <person name="Wong-Bajracharya J."/>
            <person name="Merenyi Z."/>
            <person name="Ke H.-M."/>
            <person name="Monk M."/>
            <person name="Kocsube S."/>
            <person name="Drula E."/>
            <person name="Lipzen A."/>
            <person name="Balint B."/>
            <person name="Henrissat B."/>
            <person name="Andreopoulos B."/>
            <person name="Martin F.M."/>
            <person name="Harder C.B."/>
            <person name="Rigling D."/>
            <person name="Ford K.L."/>
            <person name="Foster G.D."/>
            <person name="Pangilinan J."/>
            <person name="Papanicolaou A."/>
            <person name="Barry K."/>
            <person name="LaButti K."/>
            <person name="Viragh M."/>
            <person name="Koriabine M."/>
            <person name="Yan M."/>
            <person name="Riley R."/>
            <person name="Champramary S."/>
            <person name="Plett K.L."/>
            <person name="Tsai I.J."/>
            <person name="Slot J."/>
            <person name="Sipos G."/>
            <person name="Plett J."/>
            <person name="Nagy L.G."/>
            <person name="Grigoriev I.V."/>
        </authorList>
    </citation>
    <scope>NUCLEOTIDE SEQUENCE</scope>
    <source>
        <strain evidence="2">ICMP 16352</strain>
    </source>
</reference>